<proteinExistence type="evidence at transcript level"/>
<name>B6UFW4_MAIZE</name>
<sequence length="42" mass="4744">MEPKEHMQGDFVAKNGAYERYTQNVGLLEETLSPMEDADVEA</sequence>
<dbReference type="AlphaFoldDB" id="B6UFW4"/>
<dbReference type="EMBL" id="EU976129">
    <property type="protein sequence ID" value="ACG48247.1"/>
    <property type="molecule type" value="mRNA"/>
</dbReference>
<accession>B6UFW4</accession>
<organism evidence="1">
    <name type="scientific">Zea mays</name>
    <name type="common">Maize</name>
    <dbReference type="NCBI Taxonomy" id="4577"/>
    <lineage>
        <taxon>Eukaryota</taxon>
        <taxon>Viridiplantae</taxon>
        <taxon>Streptophyta</taxon>
        <taxon>Embryophyta</taxon>
        <taxon>Tracheophyta</taxon>
        <taxon>Spermatophyta</taxon>
        <taxon>Magnoliopsida</taxon>
        <taxon>Liliopsida</taxon>
        <taxon>Poales</taxon>
        <taxon>Poaceae</taxon>
        <taxon>PACMAD clade</taxon>
        <taxon>Panicoideae</taxon>
        <taxon>Andropogonodae</taxon>
        <taxon>Andropogoneae</taxon>
        <taxon>Tripsacinae</taxon>
        <taxon>Zea</taxon>
    </lineage>
</organism>
<protein>
    <submittedName>
        <fullName evidence="1">Uncharacterized protein</fullName>
    </submittedName>
</protein>
<reference evidence="1" key="1">
    <citation type="journal article" date="2009" name="Plant Mol. Biol.">
        <title>Insights into corn genes derived from large-scale cDNA sequencing.</title>
        <authorList>
            <person name="Alexandrov N.N."/>
            <person name="Brover V.V."/>
            <person name="Freidin S."/>
            <person name="Troukhan M.E."/>
            <person name="Tatarinova T.V."/>
            <person name="Zhang H."/>
            <person name="Swaller T.J."/>
            <person name="Lu Y.P."/>
            <person name="Bouck J."/>
            <person name="Flavell R.B."/>
            <person name="Feldmann K.A."/>
        </authorList>
    </citation>
    <scope>NUCLEOTIDE SEQUENCE</scope>
</reference>
<evidence type="ECO:0000313" key="1">
    <source>
        <dbReference type="EMBL" id="ACG48247.1"/>
    </source>
</evidence>